<dbReference type="EMBL" id="PYNS01000005">
    <property type="protein sequence ID" value="PSV11811.1"/>
    <property type="molecule type" value="Genomic_DNA"/>
</dbReference>
<dbReference type="Proteomes" id="UP000240530">
    <property type="component" value="Unassembled WGS sequence"/>
</dbReference>
<gene>
    <name evidence="2" type="ORF">C0W93_07945</name>
</gene>
<feature type="domain" description="Bacterial bifunctional deaminase-reductase C-terminal" evidence="1">
    <location>
        <begin position="7"/>
        <end position="177"/>
    </location>
</feature>
<reference evidence="2 3" key="1">
    <citation type="submission" date="2018-03" db="EMBL/GenBank/DDBJ databases">
        <title>Whole genome sequencing of Histamine producing bacteria.</title>
        <authorList>
            <person name="Butler K."/>
        </authorList>
    </citation>
    <scope>NUCLEOTIDE SEQUENCE [LARGE SCALE GENOMIC DNA]</scope>
    <source>
        <strain evidence="2 3">Res.4.1</strain>
    </source>
</reference>
<name>A0A2T3KWP4_PHOLD</name>
<protein>
    <submittedName>
        <fullName evidence="2">Dihydrofolate reductase</fullName>
    </submittedName>
</protein>
<dbReference type="InterPro" id="IPR050765">
    <property type="entry name" value="Riboflavin_Biosynth_HTPR"/>
</dbReference>
<comment type="caution">
    <text evidence="2">The sequence shown here is derived from an EMBL/GenBank/DDBJ whole genome shotgun (WGS) entry which is preliminary data.</text>
</comment>
<dbReference type="GO" id="GO:0008703">
    <property type="term" value="F:5-amino-6-(5-phosphoribosylamino)uracil reductase activity"/>
    <property type="evidence" value="ECO:0007669"/>
    <property type="project" value="InterPro"/>
</dbReference>
<evidence type="ECO:0000313" key="2">
    <source>
        <dbReference type="EMBL" id="PSV11811.1"/>
    </source>
</evidence>
<dbReference type="AlphaFoldDB" id="A0A2T3KWP4"/>
<dbReference type="InterPro" id="IPR024072">
    <property type="entry name" value="DHFR-like_dom_sf"/>
</dbReference>
<dbReference type="Pfam" id="PF01872">
    <property type="entry name" value="RibD_C"/>
    <property type="match status" value="1"/>
</dbReference>
<sequence length="188" mass="21094">MKCSVYIATSVDGFIARKNGSVDWLDEAQDPNIDMGDHANMGFADFMASVDCLIMGRKCMEMISSMNLTPEQWPYGDTRIIVLSNTVKQAPENVREHVEMYSGDIQELMIKLESEGHQHAYIDGGTTIQAFINRQLINEISITYTPVLLGEGIPLFGRLLKDIKLEQAQSTAFANNFVQVKYSVNYQS</sequence>
<dbReference type="InterPro" id="IPR002734">
    <property type="entry name" value="RibDG_C"/>
</dbReference>
<proteinExistence type="predicted"/>
<organism evidence="2 3">
    <name type="scientific">Photobacterium leiognathi subsp. mandapamensis</name>
    <name type="common">Photobacterium mandapamensis</name>
    <dbReference type="NCBI Taxonomy" id="48408"/>
    <lineage>
        <taxon>Bacteria</taxon>
        <taxon>Pseudomonadati</taxon>
        <taxon>Pseudomonadota</taxon>
        <taxon>Gammaproteobacteria</taxon>
        <taxon>Vibrionales</taxon>
        <taxon>Vibrionaceae</taxon>
        <taxon>Photobacterium</taxon>
    </lineage>
</organism>
<dbReference type="PANTHER" id="PTHR38011">
    <property type="entry name" value="DIHYDROFOLATE REDUCTASE FAMILY PROTEIN (AFU_ORTHOLOGUE AFUA_8G06820)"/>
    <property type="match status" value="1"/>
</dbReference>
<dbReference type="SUPFAM" id="SSF53597">
    <property type="entry name" value="Dihydrofolate reductase-like"/>
    <property type="match status" value="1"/>
</dbReference>
<evidence type="ECO:0000313" key="3">
    <source>
        <dbReference type="Proteomes" id="UP000240530"/>
    </source>
</evidence>
<dbReference type="GO" id="GO:0009231">
    <property type="term" value="P:riboflavin biosynthetic process"/>
    <property type="evidence" value="ECO:0007669"/>
    <property type="project" value="InterPro"/>
</dbReference>
<dbReference type="Gene3D" id="3.40.430.10">
    <property type="entry name" value="Dihydrofolate Reductase, subunit A"/>
    <property type="match status" value="1"/>
</dbReference>
<evidence type="ECO:0000259" key="1">
    <source>
        <dbReference type="Pfam" id="PF01872"/>
    </source>
</evidence>
<dbReference type="PANTHER" id="PTHR38011:SF11">
    <property type="entry name" value="2,5-DIAMINO-6-RIBOSYLAMINO-4(3H)-PYRIMIDINONE 5'-PHOSPHATE REDUCTASE"/>
    <property type="match status" value="1"/>
</dbReference>
<dbReference type="RefSeq" id="WP_107184725.1">
    <property type="nucleotide sequence ID" value="NZ_JAWQGC010000001.1"/>
</dbReference>
<accession>A0A2T3KWP4</accession>